<dbReference type="PANTHER" id="PTHR23131">
    <property type="entry name" value="ENDORIBONUCLEASE LACTB2"/>
    <property type="match status" value="1"/>
</dbReference>
<evidence type="ECO:0000313" key="3">
    <source>
        <dbReference type="EMBL" id="RLL44930.1"/>
    </source>
</evidence>
<dbReference type="PANTHER" id="PTHR23131:SF4">
    <property type="entry name" value="METALLO-BETA-LACTAMASE SUPERFAMILY POTEIN"/>
    <property type="match status" value="1"/>
</dbReference>
<dbReference type="OrthoDB" id="9761531at2"/>
<dbReference type="Pfam" id="PF00753">
    <property type="entry name" value="Lactamase_B"/>
    <property type="match status" value="1"/>
</dbReference>
<comment type="caution">
    <text evidence="3">The sequence shown here is derived from an EMBL/GenBank/DDBJ whole genome shotgun (WGS) entry which is preliminary data.</text>
</comment>
<keyword evidence="4" id="KW-1185">Reference proteome</keyword>
<dbReference type="InterPro" id="IPR001279">
    <property type="entry name" value="Metallo-B-lactamas"/>
</dbReference>
<reference evidence="3 4" key="1">
    <citation type="submission" date="2018-10" db="EMBL/GenBank/DDBJ databases">
        <title>Oceanobacillus sp. YLB-02 draft genome.</title>
        <authorList>
            <person name="Yu L."/>
        </authorList>
    </citation>
    <scope>NUCLEOTIDE SEQUENCE [LARGE SCALE GENOMIC DNA]</scope>
    <source>
        <strain evidence="3 4">YLB-02</strain>
    </source>
</reference>
<evidence type="ECO:0000259" key="2">
    <source>
        <dbReference type="SMART" id="SM00849"/>
    </source>
</evidence>
<dbReference type="Gene3D" id="3.60.15.10">
    <property type="entry name" value="Ribonuclease Z/Hydroxyacylglutathione hydrolase-like"/>
    <property type="match status" value="1"/>
</dbReference>
<dbReference type="Proteomes" id="UP000270219">
    <property type="component" value="Unassembled WGS sequence"/>
</dbReference>
<dbReference type="AlphaFoldDB" id="A0A498DA78"/>
<proteinExistence type="predicted"/>
<evidence type="ECO:0000256" key="1">
    <source>
        <dbReference type="SAM" id="Coils"/>
    </source>
</evidence>
<gene>
    <name evidence="3" type="ORF">D8M04_08610</name>
</gene>
<protein>
    <submittedName>
        <fullName evidence="3">MBL fold metallo-hydrolase</fullName>
    </submittedName>
</protein>
<dbReference type="EMBL" id="RCHR01000003">
    <property type="protein sequence ID" value="RLL44930.1"/>
    <property type="molecule type" value="Genomic_DNA"/>
</dbReference>
<sequence length="308" mass="35627">MQSKVMDTIQKQVITFPGGMGDVNSYLITGANGYTIIDTGMKLKEAITRWKAFMETGVKVEKVVLTHTHEDHIGLASWFQEKYSIPIVVSRLGYHEMSRTAELTVEEFNQFITKFGGPEVPEKYKQDPSIYTFTPDVLFEDKEEIMLGDEKYETIWTPGHAYDHFCFYNRESEIMIVGDHILKELSPVIGLWNAVERNPLEEYFTSLERIKEYPVKVALTGHGENIEHFQRRINEIEERHHERLKQVLESIENQPKTAREICQEIYGTTDVIIHLSSFMATLTRLIYLESLGKAERIEQNGIISFQAL</sequence>
<dbReference type="InterPro" id="IPR036866">
    <property type="entry name" value="RibonucZ/Hydroxyglut_hydro"/>
</dbReference>
<accession>A0A498DA78</accession>
<feature type="domain" description="Metallo-beta-lactamase" evidence="2">
    <location>
        <begin position="22"/>
        <end position="222"/>
    </location>
</feature>
<keyword evidence="1" id="KW-0175">Coiled coil</keyword>
<dbReference type="InterPro" id="IPR050662">
    <property type="entry name" value="Sec-metab_biosynth-thioest"/>
</dbReference>
<dbReference type="GO" id="GO:0016787">
    <property type="term" value="F:hydrolase activity"/>
    <property type="evidence" value="ECO:0007669"/>
    <property type="project" value="UniProtKB-KW"/>
</dbReference>
<name>A0A498DA78_9BACI</name>
<dbReference type="SMART" id="SM00849">
    <property type="entry name" value="Lactamase_B"/>
    <property type="match status" value="1"/>
</dbReference>
<organism evidence="3 4">
    <name type="scientific">Oceanobacillus piezotolerans</name>
    <dbReference type="NCBI Taxonomy" id="2448030"/>
    <lineage>
        <taxon>Bacteria</taxon>
        <taxon>Bacillati</taxon>
        <taxon>Bacillota</taxon>
        <taxon>Bacilli</taxon>
        <taxon>Bacillales</taxon>
        <taxon>Bacillaceae</taxon>
        <taxon>Oceanobacillus</taxon>
    </lineage>
</organism>
<dbReference type="SUPFAM" id="SSF56281">
    <property type="entry name" value="Metallo-hydrolase/oxidoreductase"/>
    <property type="match status" value="1"/>
</dbReference>
<feature type="coiled-coil region" evidence="1">
    <location>
        <begin position="219"/>
        <end position="254"/>
    </location>
</feature>
<evidence type="ECO:0000313" key="4">
    <source>
        <dbReference type="Proteomes" id="UP000270219"/>
    </source>
</evidence>
<keyword evidence="3" id="KW-0378">Hydrolase</keyword>
<dbReference type="RefSeq" id="WP_121522520.1">
    <property type="nucleotide sequence ID" value="NZ_RCHR01000003.1"/>
</dbReference>